<dbReference type="AlphaFoldDB" id="A0A4R6IPE7"/>
<dbReference type="InterPro" id="IPR029044">
    <property type="entry name" value="Nucleotide-diphossugar_trans"/>
</dbReference>
<evidence type="ECO:0000256" key="1">
    <source>
        <dbReference type="ARBA" id="ARBA00022676"/>
    </source>
</evidence>
<dbReference type="RefSeq" id="WP_243732210.1">
    <property type="nucleotide sequence ID" value="NZ_SNWM01000001.1"/>
</dbReference>
<dbReference type="InterPro" id="IPR002495">
    <property type="entry name" value="Glyco_trans_8"/>
</dbReference>
<name>A0A4R6IPE7_9SPHI</name>
<sequence length="292" mass="33664">MENQNHITIVAATDNFYAILLAALIKSIEVNHVSGEPIHFYIIDDGISEKNIQMITGSANPAMFKLHWQKTKDVVPKDVKIPTDKSAFPITTYMRLFAPYIIPADTKKMLYLDVDMIVMKDISELWNTDLQGHLFAAAQDLCEIVGSDWGGIPNYKELGIDPASKYFNAGLLLVDPIQWRAQDISNKVITAINVNMDSVNFADQYGLNVVLHGQWLELDRRWNTFSILNVEDPFLIHFLDIKPIFKSYNTNKTYYDAFYKYLRLTPYKSFKPVSDYKRLFRKVMIKLGKMFK</sequence>
<keyword evidence="2 4" id="KW-0808">Transferase</keyword>
<dbReference type="GO" id="GO:0016757">
    <property type="term" value="F:glycosyltransferase activity"/>
    <property type="evidence" value="ECO:0007669"/>
    <property type="project" value="UniProtKB-KW"/>
</dbReference>
<dbReference type="PANTHER" id="PTHR13778">
    <property type="entry name" value="GLYCOSYLTRANSFERASE 8 DOMAIN-CONTAINING PROTEIN"/>
    <property type="match status" value="1"/>
</dbReference>
<dbReference type="Pfam" id="PF01501">
    <property type="entry name" value="Glyco_transf_8"/>
    <property type="match status" value="1"/>
</dbReference>
<proteinExistence type="predicted"/>
<dbReference type="EMBL" id="SNWM01000001">
    <property type="protein sequence ID" value="TDO24057.1"/>
    <property type="molecule type" value="Genomic_DNA"/>
</dbReference>
<dbReference type="Gene3D" id="3.90.550.10">
    <property type="entry name" value="Spore Coat Polysaccharide Biosynthesis Protein SpsA, Chain A"/>
    <property type="match status" value="1"/>
</dbReference>
<reference evidence="4 5" key="1">
    <citation type="submission" date="2019-03" db="EMBL/GenBank/DDBJ databases">
        <title>Genomic Encyclopedia of Archaeal and Bacterial Type Strains, Phase II (KMG-II): from individual species to whole genera.</title>
        <authorList>
            <person name="Goeker M."/>
        </authorList>
    </citation>
    <scope>NUCLEOTIDE SEQUENCE [LARGE SCALE GENOMIC DNA]</scope>
    <source>
        <strain evidence="4 5">DSM 19034</strain>
    </source>
</reference>
<dbReference type="InterPro" id="IPR050748">
    <property type="entry name" value="Glycosyltrans_8_dom-fam"/>
</dbReference>
<dbReference type="Proteomes" id="UP000295499">
    <property type="component" value="Unassembled WGS sequence"/>
</dbReference>
<keyword evidence="1" id="KW-0328">Glycosyltransferase</keyword>
<keyword evidence="5" id="KW-1185">Reference proteome</keyword>
<dbReference type="SUPFAM" id="SSF53448">
    <property type="entry name" value="Nucleotide-diphospho-sugar transferases"/>
    <property type="match status" value="1"/>
</dbReference>
<dbReference type="GO" id="GO:0046872">
    <property type="term" value="F:metal ion binding"/>
    <property type="evidence" value="ECO:0007669"/>
    <property type="project" value="UniProtKB-KW"/>
</dbReference>
<keyword evidence="3" id="KW-0479">Metal-binding</keyword>
<accession>A0A4R6IPE7</accession>
<dbReference type="PANTHER" id="PTHR13778:SF47">
    <property type="entry name" value="LIPOPOLYSACCHARIDE 1,3-GALACTOSYLTRANSFERASE"/>
    <property type="match status" value="1"/>
</dbReference>
<dbReference type="CDD" id="cd04194">
    <property type="entry name" value="GT8_A4GalT_like"/>
    <property type="match status" value="1"/>
</dbReference>
<protein>
    <submittedName>
        <fullName evidence="4">Lipopolysaccharide biosynthesis glycosyltransferase</fullName>
    </submittedName>
</protein>
<evidence type="ECO:0000256" key="3">
    <source>
        <dbReference type="ARBA" id="ARBA00022723"/>
    </source>
</evidence>
<evidence type="ECO:0000313" key="4">
    <source>
        <dbReference type="EMBL" id="TDO24057.1"/>
    </source>
</evidence>
<comment type="caution">
    <text evidence="4">The sequence shown here is derived from an EMBL/GenBank/DDBJ whole genome shotgun (WGS) entry which is preliminary data.</text>
</comment>
<gene>
    <name evidence="4" type="ORF">CLV32_0344</name>
</gene>
<evidence type="ECO:0000256" key="2">
    <source>
        <dbReference type="ARBA" id="ARBA00022679"/>
    </source>
</evidence>
<evidence type="ECO:0000313" key="5">
    <source>
        <dbReference type="Proteomes" id="UP000295499"/>
    </source>
</evidence>
<organism evidence="4 5">
    <name type="scientific">Pedobacter duraquae</name>
    <dbReference type="NCBI Taxonomy" id="425511"/>
    <lineage>
        <taxon>Bacteria</taxon>
        <taxon>Pseudomonadati</taxon>
        <taxon>Bacteroidota</taxon>
        <taxon>Sphingobacteriia</taxon>
        <taxon>Sphingobacteriales</taxon>
        <taxon>Sphingobacteriaceae</taxon>
        <taxon>Pedobacter</taxon>
    </lineage>
</organism>